<evidence type="ECO:0000313" key="4">
    <source>
        <dbReference type="Proteomes" id="UP001201549"/>
    </source>
</evidence>
<dbReference type="EMBL" id="JAKOGG010000002">
    <property type="protein sequence ID" value="MCS4555473.1"/>
    <property type="molecule type" value="Genomic_DNA"/>
</dbReference>
<dbReference type="Gene3D" id="3.30.70.260">
    <property type="match status" value="2"/>
</dbReference>
<dbReference type="InterPro" id="IPR002912">
    <property type="entry name" value="ACT_dom"/>
</dbReference>
<evidence type="ECO:0000313" key="3">
    <source>
        <dbReference type="EMBL" id="MCS4555473.1"/>
    </source>
</evidence>
<reference evidence="3 4" key="1">
    <citation type="submission" date="2022-02" db="EMBL/GenBank/DDBJ databases">
        <authorList>
            <person name="Zhuang L."/>
        </authorList>
    </citation>
    <scope>NUCLEOTIDE SEQUENCE [LARGE SCALE GENOMIC DNA]</scope>
    <source>
        <strain evidence="3 4">C32</strain>
    </source>
</reference>
<accession>A0ABT2FGV7</accession>
<feature type="domain" description="ACT" evidence="2">
    <location>
        <begin position="5"/>
        <end position="78"/>
    </location>
</feature>
<evidence type="ECO:0000259" key="2">
    <source>
        <dbReference type="PROSITE" id="PS51671"/>
    </source>
</evidence>
<protein>
    <recommendedName>
        <fullName evidence="1">Glycine cleavage system transcriptional repressor</fullName>
    </recommendedName>
</protein>
<comment type="subcellular location">
    <subcellularLocation>
        <location evidence="1">Cytoplasm</location>
    </subcellularLocation>
</comment>
<keyword evidence="4" id="KW-1185">Reference proteome</keyword>
<feature type="domain" description="ACT" evidence="2">
    <location>
        <begin position="87"/>
        <end position="168"/>
    </location>
</feature>
<organism evidence="3 4">
    <name type="scientific">Shewanella electrica</name>
    <dbReference type="NCBI Taxonomy" id="515560"/>
    <lineage>
        <taxon>Bacteria</taxon>
        <taxon>Pseudomonadati</taxon>
        <taxon>Pseudomonadota</taxon>
        <taxon>Gammaproteobacteria</taxon>
        <taxon>Alteromonadales</taxon>
        <taxon>Shewanellaceae</taxon>
        <taxon>Shewanella</taxon>
    </lineage>
</organism>
<gene>
    <name evidence="3" type="ORF">L9G74_03395</name>
</gene>
<dbReference type="CDD" id="cd02116">
    <property type="entry name" value="ACT"/>
    <property type="match status" value="1"/>
</dbReference>
<dbReference type="PANTHER" id="PTHR34875">
    <property type="entry name" value="UPF0237 PROTEIN MJ1558"/>
    <property type="match status" value="1"/>
</dbReference>
<dbReference type="RefSeq" id="WP_238894875.1">
    <property type="nucleotide sequence ID" value="NZ_JAKOGG010000002.1"/>
</dbReference>
<keyword evidence="1" id="KW-0963">Cytoplasm</keyword>
<dbReference type="PIRSF" id="PIRSF028103">
    <property type="entry name" value="GcvR"/>
    <property type="match status" value="1"/>
</dbReference>
<sequence>MGRYLITLQVPDRTGLVEQIANAVSHHGGNWLDSELRHIDGIFAAILLLEIDGQHWDDLIEALESIDGMSLTHAAAGTQTKPYKRLTLSLVAYDRPGLVKEISNKASSLGINIEQFSSKFESASHTGIALFRATIGLTLTDNQQETLLTEALYEIGDDVVIDKLRSRQS</sequence>
<proteinExistence type="predicted"/>
<dbReference type="Pfam" id="PF13740">
    <property type="entry name" value="ACT_6"/>
    <property type="match status" value="1"/>
</dbReference>
<dbReference type="PROSITE" id="PS51671">
    <property type="entry name" value="ACT"/>
    <property type="match status" value="2"/>
</dbReference>
<name>A0ABT2FGV7_9GAMM</name>
<keyword evidence="1" id="KW-0678">Repressor</keyword>
<reference evidence="4" key="2">
    <citation type="submission" date="2023-07" db="EMBL/GenBank/DDBJ databases">
        <title>Shewanella mangrovi sp. nov., an acetaldehyde- degrading bacterium isolated from mangrove sediment.</title>
        <authorList>
            <person name="Liu Y."/>
        </authorList>
    </citation>
    <scope>NUCLEOTIDE SEQUENCE [LARGE SCALE GENOMIC DNA]</scope>
    <source>
        <strain evidence="4">C32</strain>
    </source>
</reference>
<dbReference type="InterPro" id="IPR045865">
    <property type="entry name" value="ACT-like_dom_sf"/>
</dbReference>
<dbReference type="InterPro" id="IPR016867">
    <property type="entry name" value="GcvR"/>
</dbReference>
<keyword evidence="1" id="KW-0804">Transcription</keyword>
<comment type="caution">
    <text evidence="3">The sequence shown here is derived from an EMBL/GenBank/DDBJ whole genome shotgun (WGS) entry which is preliminary data.</text>
</comment>
<evidence type="ECO:0000256" key="1">
    <source>
        <dbReference type="PIRNR" id="PIRNR028103"/>
    </source>
</evidence>
<dbReference type="Proteomes" id="UP001201549">
    <property type="component" value="Unassembled WGS sequence"/>
</dbReference>
<dbReference type="PANTHER" id="PTHR34875:SF6">
    <property type="entry name" value="UPF0237 PROTEIN MJ1558"/>
    <property type="match status" value="1"/>
</dbReference>
<dbReference type="SUPFAM" id="SSF55021">
    <property type="entry name" value="ACT-like"/>
    <property type="match status" value="2"/>
</dbReference>
<dbReference type="InterPro" id="IPR050990">
    <property type="entry name" value="UPF0237/GcvR_regulator"/>
</dbReference>